<keyword evidence="4" id="KW-0539">Nucleus</keyword>
<sequence>MSVSTTFQGRMVGPLDKRRRMTRCLACAKRRIKCEGGFPCVHCIRRNTIKMILVDATKVLIRRGCPSQIRKHSGFTHLISSGKIRFRTCFL</sequence>
<keyword evidence="2" id="KW-0238">DNA-binding</keyword>
<dbReference type="InterPro" id="IPR001138">
    <property type="entry name" value="Zn2Cys6_DnaBD"/>
</dbReference>
<evidence type="ECO:0000313" key="7">
    <source>
        <dbReference type="Proteomes" id="UP000037696"/>
    </source>
</evidence>
<protein>
    <recommendedName>
        <fullName evidence="5">Zn(2)-C6 fungal-type domain-containing protein</fullName>
    </recommendedName>
</protein>
<evidence type="ECO:0000259" key="5">
    <source>
        <dbReference type="SMART" id="SM00066"/>
    </source>
</evidence>
<evidence type="ECO:0000256" key="2">
    <source>
        <dbReference type="ARBA" id="ARBA00023125"/>
    </source>
</evidence>
<evidence type="ECO:0000256" key="4">
    <source>
        <dbReference type="ARBA" id="ARBA00023242"/>
    </source>
</evidence>
<organism evidence="6 7">
    <name type="scientific">Penicillium nordicum</name>
    <dbReference type="NCBI Taxonomy" id="229535"/>
    <lineage>
        <taxon>Eukaryota</taxon>
        <taxon>Fungi</taxon>
        <taxon>Dikarya</taxon>
        <taxon>Ascomycota</taxon>
        <taxon>Pezizomycotina</taxon>
        <taxon>Eurotiomycetes</taxon>
        <taxon>Eurotiomycetidae</taxon>
        <taxon>Eurotiales</taxon>
        <taxon>Aspergillaceae</taxon>
        <taxon>Penicillium</taxon>
    </lineage>
</organism>
<keyword evidence="3" id="KW-0804">Transcription</keyword>
<dbReference type="Proteomes" id="UP000037696">
    <property type="component" value="Unassembled WGS sequence"/>
</dbReference>
<evidence type="ECO:0000313" key="6">
    <source>
        <dbReference type="EMBL" id="KOS38492.1"/>
    </source>
</evidence>
<dbReference type="GO" id="GO:0000981">
    <property type="term" value="F:DNA-binding transcription factor activity, RNA polymerase II-specific"/>
    <property type="evidence" value="ECO:0007669"/>
    <property type="project" value="InterPro"/>
</dbReference>
<dbReference type="GO" id="GO:0008270">
    <property type="term" value="F:zinc ion binding"/>
    <property type="evidence" value="ECO:0007669"/>
    <property type="project" value="InterPro"/>
</dbReference>
<dbReference type="AlphaFoldDB" id="A0A0M9WBH2"/>
<evidence type="ECO:0000256" key="1">
    <source>
        <dbReference type="ARBA" id="ARBA00023015"/>
    </source>
</evidence>
<dbReference type="InterPro" id="IPR036864">
    <property type="entry name" value="Zn2-C6_fun-type_DNA-bd_sf"/>
</dbReference>
<feature type="domain" description="Zn(2)-C6 fungal-type" evidence="5">
    <location>
        <begin position="18"/>
        <end position="62"/>
    </location>
</feature>
<dbReference type="Pfam" id="PF00172">
    <property type="entry name" value="Zn_clus"/>
    <property type="match status" value="1"/>
</dbReference>
<dbReference type="GO" id="GO:0003677">
    <property type="term" value="F:DNA binding"/>
    <property type="evidence" value="ECO:0007669"/>
    <property type="project" value="UniProtKB-KW"/>
</dbReference>
<name>A0A0M9WBH2_9EURO</name>
<comment type="caution">
    <text evidence="6">The sequence shown here is derived from an EMBL/GenBank/DDBJ whole genome shotgun (WGS) entry which is preliminary data.</text>
</comment>
<dbReference type="OrthoDB" id="427480at2759"/>
<keyword evidence="7" id="KW-1185">Reference proteome</keyword>
<reference evidence="6 7" key="1">
    <citation type="submission" date="2015-08" db="EMBL/GenBank/DDBJ databases">
        <title>Genome sequencing of Penicillium nordicum.</title>
        <authorList>
            <person name="Nguyen H.D."/>
            <person name="Seifert K.A."/>
        </authorList>
    </citation>
    <scope>NUCLEOTIDE SEQUENCE [LARGE SCALE GENOMIC DNA]</scope>
    <source>
        <strain evidence="6 7">DAOMC 185683</strain>
    </source>
</reference>
<keyword evidence="1" id="KW-0805">Transcription regulation</keyword>
<dbReference type="SUPFAM" id="SSF57701">
    <property type="entry name" value="Zn2/Cys6 DNA-binding domain"/>
    <property type="match status" value="1"/>
</dbReference>
<dbReference type="Gene3D" id="4.10.240.10">
    <property type="entry name" value="Zn(2)-C6 fungal-type DNA-binding domain"/>
    <property type="match status" value="1"/>
</dbReference>
<evidence type="ECO:0000256" key="3">
    <source>
        <dbReference type="ARBA" id="ARBA00023163"/>
    </source>
</evidence>
<accession>A0A0M9WBH2</accession>
<proteinExistence type="predicted"/>
<gene>
    <name evidence="6" type="ORF">ACN38_g10684</name>
</gene>
<dbReference type="SMART" id="SM00066">
    <property type="entry name" value="GAL4"/>
    <property type="match status" value="1"/>
</dbReference>
<dbReference type="EMBL" id="LHQQ01000250">
    <property type="protein sequence ID" value="KOS38492.1"/>
    <property type="molecule type" value="Genomic_DNA"/>
</dbReference>